<gene>
    <name evidence="1" type="ORF">MCBMB27_05298</name>
    <name evidence="2" type="ORF">SAMN05192567_122118</name>
</gene>
<dbReference type="Proteomes" id="UP000185487">
    <property type="component" value="Chromosome"/>
</dbReference>
<dbReference type="KEGG" id="mphy:MCBMB27_05298"/>
<accession>A0AAE8L8F6</accession>
<evidence type="ECO:0000313" key="2">
    <source>
        <dbReference type="EMBL" id="SFH39008.1"/>
    </source>
</evidence>
<protein>
    <submittedName>
        <fullName evidence="2">Uncharacterized protein</fullName>
    </submittedName>
</protein>
<reference evidence="2 4" key="2">
    <citation type="submission" date="2016-10" db="EMBL/GenBank/DDBJ databases">
        <authorList>
            <person name="Varghese N."/>
            <person name="Submissions S."/>
        </authorList>
    </citation>
    <scope>NUCLEOTIDE SEQUENCE [LARGE SCALE GENOMIC DNA]</scope>
    <source>
        <strain evidence="2 4">CBMB27</strain>
    </source>
</reference>
<keyword evidence="3" id="KW-1185">Reference proteome</keyword>
<dbReference type="EMBL" id="FOPK01000022">
    <property type="protein sequence ID" value="SFH39008.1"/>
    <property type="molecule type" value="Genomic_DNA"/>
</dbReference>
<organism evidence="2 4">
    <name type="scientific">Methylobacterium phyllosphaerae</name>
    <dbReference type="NCBI Taxonomy" id="418223"/>
    <lineage>
        <taxon>Bacteria</taxon>
        <taxon>Pseudomonadati</taxon>
        <taxon>Pseudomonadota</taxon>
        <taxon>Alphaproteobacteria</taxon>
        <taxon>Hyphomicrobiales</taxon>
        <taxon>Methylobacteriaceae</taxon>
        <taxon>Methylobacterium</taxon>
    </lineage>
</organism>
<name>A0AAE8L8F6_9HYPH</name>
<dbReference type="AlphaFoldDB" id="A0AAE8L8F6"/>
<evidence type="ECO:0000313" key="3">
    <source>
        <dbReference type="Proteomes" id="UP000185487"/>
    </source>
</evidence>
<evidence type="ECO:0000313" key="4">
    <source>
        <dbReference type="Proteomes" id="UP000199140"/>
    </source>
</evidence>
<dbReference type="EMBL" id="CP015367">
    <property type="protein sequence ID" value="APT34589.1"/>
    <property type="molecule type" value="Genomic_DNA"/>
</dbReference>
<sequence length="215" mass="23739">MGAICMICGRQRVIMANKQLCLACAVGLTHRCPECKKIVPGSGYGPCYPCSKARARRVRIGEEARTISLPWLAELFRAYCTSDIFPLEAKIADDRIARAAAACRRITLHVTDPPDLAMETVFAALGEGALRRVEPMIAYWATIGALAWDQAQLRTLIELDRIAAILTTHGKGLNGPVLHRYRDHLAIRDRKPISQRIALTAAATLFVRRHGKLTP</sequence>
<evidence type="ECO:0000313" key="1">
    <source>
        <dbReference type="EMBL" id="APT34589.1"/>
    </source>
</evidence>
<proteinExistence type="predicted"/>
<dbReference type="RefSeq" id="WP_139231636.1">
    <property type="nucleotide sequence ID" value="NZ_CP015367.1"/>
</dbReference>
<dbReference type="Proteomes" id="UP000199140">
    <property type="component" value="Unassembled WGS sequence"/>
</dbReference>
<reference evidence="1 3" key="1">
    <citation type="submission" date="2016-04" db="EMBL/GenBank/DDBJ databases">
        <title>Complete genome sequencing and analysis of CBMB27, Methylobacterium phyllosphaerae isolated from leaf tissues of rice (Oryza sativa L.).</title>
        <authorList>
            <person name="Lee Y."/>
            <person name="Hwangbo K."/>
            <person name="Chung H."/>
            <person name="Yoo J."/>
            <person name="Kim K.Y."/>
            <person name="Sa T.M."/>
            <person name="Um Y."/>
            <person name="Madhaiyan M."/>
        </authorList>
    </citation>
    <scope>NUCLEOTIDE SEQUENCE [LARGE SCALE GENOMIC DNA]</scope>
    <source>
        <strain evidence="1 3">CBMB27</strain>
    </source>
</reference>